<feature type="compositionally biased region" description="Low complexity" evidence="1">
    <location>
        <begin position="89"/>
        <end position="100"/>
    </location>
</feature>
<feature type="region of interest" description="Disordered" evidence="1">
    <location>
        <begin position="762"/>
        <end position="838"/>
    </location>
</feature>
<feature type="compositionally biased region" description="Polar residues" evidence="1">
    <location>
        <begin position="396"/>
        <end position="408"/>
    </location>
</feature>
<feature type="compositionally biased region" description="Low complexity" evidence="1">
    <location>
        <begin position="680"/>
        <end position="690"/>
    </location>
</feature>
<feature type="compositionally biased region" description="Low complexity" evidence="1">
    <location>
        <begin position="764"/>
        <end position="783"/>
    </location>
</feature>
<feature type="compositionally biased region" description="Low complexity" evidence="1">
    <location>
        <begin position="790"/>
        <end position="807"/>
    </location>
</feature>
<evidence type="ECO:0000313" key="3">
    <source>
        <dbReference type="Proteomes" id="UP000732380"/>
    </source>
</evidence>
<feature type="compositionally biased region" description="Polar residues" evidence="1">
    <location>
        <begin position="638"/>
        <end position="669"/>
    </location>
</feature>
<name>A0A9P7TX07_9HYPO</name>
<feature type="compositionally biased region" description="Polar residues" evidence="1">
    <location>
        <begin position="27"/>
        <end position="48"/>
    </location>
</feature>
<dbReference type="AlphaFoldDB" id="A0A9P7TX07"/>
<feature type="region of interest" description="Disordered" evidence="1">
    <location>
        <begin position="1"/>
        <end position="191"/>
    </location>
</feature>
<evidence type="ECO:0000313" key="2">
    <source>
        <dbReference type="EMBL" id="KAG6120823.1"/>
    </source>
</evidence>
<feature type="region of interest" description="Disordered" evidence="1">
    <location>
        <begin position="638"/>
        <end position="701"/>
    </location>
</feature>
<evidence type="ECO:0008006" key="4">
    <source>
        <dbReference type="Google" id="ProtNLM"/>
    </source>
</evidence>
<keyword evidence="3" id="KW-1185">Reference proteome</keyword>
<dbReference type="Proteomes" id="UP000732380">
    <property type="component" value="Unassembled WGS sequence"/>
</dbReference>
<gene>
    <name evidence="2" type="ORF">E4U13_005842</name>
</gene>
<feature type="compositionally biased region" description="Gly residues" evidence="1">
    <location>
        <begin position="177"/>
        <end position="187"/>
    </location>
</feature>
<organism evidence="2 3">
    <name type="scientific">Claviceps humidiphila</name>
    <dbReference type="NCBI Taxonomy" id="1294629"/>
    <lineage>
        <taxon>Eukaryota</taxon>
        <taxon>Fungi</taxon>
        <taxon>Dikarya</taxon>
        <taxon>Ascomycota</taxon>
        <taxon>Pezizomycotina</taxon>
        <taxon>Sordariomycetes</taxon>
        <taxon>Hypocreomycetidae</taxon>
        <taxon>Hypocreales</taxon>
        <taxon>Clavicipitaceae</taxon>
        <taxon>Claviceps</taxon>
    </lineage>
</organism>
<feature type="compositionally biased region" description="Low complexity" evidence="1">
    <location>
        <begin position="345"/>
        <end position="359"/>
    </location>
</feature>
<proteinExistence type="predicted"/>
<dbReference type="EMBL" id="SRQM01000049">
    <property type="protein sequence ID" value="KAG6120823.1"/>
    <property type="molecule type" value="Genomic_DNA"/>
</dbReference>
<accession>A0A9P7TX07</accession>
<protein>
    <recommendedName>
        <fullName evidence="4">CRIB domain-containing protein</fullName>
    </recommendedName>
</protein>
<feature type="compositionally biased region" description="Polar residues" evidence="1">
    <location>
        <begin position="364"/>
        <end position="377"/>
    </location>
</feature>
<feature type="compositionally biased region" description="Low complexity" evidence="1">
    <location>
        <begin position="112"/>
        <end position="129"/>
    </location>
</feature>
<feature type="compositionally biased region" description="Polar residues" evidence="1">
    <location>
        <begin position="691"/>
        <end position="701"/>
    </location>
</feature>
<feature type="region of interest" description="Disordered" evidence="1">
    <location>
        <begin position="277"/>
        <end position="411"/>
    </location>
</feature>
<evidence type="ECO:0000256" key="1">
    <source>
        <dbReference type="SAM" id="MobiDB-lite"/>
    </source>
</evidence>
<reference evidence="2 3" key="1">
    <citation type="journal article" date="2020" name="bioRxiv">
        <title>Whole genome comparisons of ergot fungi reveals the divergence and evolution of species within the genus Claviceps are the result of varying mechanisms driving genome evolution and host range expansion.</title>
        <authorList>
            <person name="Wyka S.A."/>
            <person name="Mondo S.J."/>
            <person name="Liu M."/>
            <person name="Dettman J."/>
            <person name="Nalam V."/>
            <person name="Broders K.D."/>
        </authorList>
    </citation>
    <scope>NUCLEOTIDE SEQUENCE [LARGE SCALE GENOMIC DNA]</scope>
    <source>
        <strain evidence="2 3">LM576</strain>
    </source>
</reference>
<feature type="compositionally biased region" description="Low complexity" evidence="1">
    <location>
        <begin position="478"/>
        <end position="493"/>
    </location>
</feature>
<feature type="region of interest" description="Disordered" evidence="1">
    <location>
        <begin position="478"/>
        <end position="507"/>
    </location>
</feature>
<comment type="caution">
    <text evidence="2">The sequence shown here is derived from an EMBL/GenBank/DDBJ whole genome shotgun (WGS) entry which is preliminary data.</text>
</comment>
<sequence>MFGSGGHHDAVPTPASKKRPKAARPSAPSSTQRSPSNPLSMEQLSSAAISEFLAPAVDGPPSPQRLRQLTRQMKRASYLQRHHGHKTASSESSSLSSLAAMDRVPVDLTMDSSSFARRSSTRSIDSSTTSRDRPESIQNFGRAFFHRRGKSNRESSAHRPTDSVYSDDVNSDPSAAAGGGGGGGGGKESILPSMFFRRKPSSGEAAPKRPQISLPFNFQHVAHKPLDKPRNQSSPRALSKAHTGVSTLERCATSHHLPRSLSQGSLGAIHTGQVTEDRARTPLIPIPRHTSASFSGPRRLLKQIRSEDQLRKSRSPSAPPRPPRSPTQLPSALLPPTVPPPLPPRTSSRQSSVSTTIDSVVHMHSSTSGSHGRQQAPYSPFSPTFPPDRFSEESSRQQAPYSPHSPYSPTFLPERLIEEHGRQQAPRSPFSPIFPRERWTEEFGSSGSSYLTQMEQQYSPTDAGFSSALLGARDSTWPLPSSTPLSSDSALPDVPEEEEHHGLSRLSGLSIASNTSSLRGIQSVPTLRRLAKSQRSRSGVSDTLVPLDALGLPRSNGTKAPTSSSLRTPARESWEDVVDYCYEHEAEANCDYEWDRPSLDMSRDGITDSVTASTDMRYGLGSDSNTVSPTSQAFFPTASQVPSLSPASNTSSTQFESEAITPNSVSLSQFAPPLADGKHSISSSSAKASSDYPTFSKSQPGNLSPALLIPCDYQQEMLQHHPDKQAYNDYEFLVGQCHASMAYHDDASLSLGGPNRSFSLADQRISTSTTGTGSTSRSNSIGRPYRSCNSSRTTLTRRTASSSSLSRMAGTWAEESESLSAAQSHLQPQCADGSAEESKNHAAQDFVPDMVSFLPSGGFRKSHHRSHASESRVCHDSVVGAVEGEGEGDAAERAPRVRARAQTAVAAAATAPPVGQYVLFPRGQVKMTGERI</sequence>
<feature type="compositionally biased region" description="Basic and acidic residues" evidence="1">
    <location>
        <begin position="1"/>
        <end position="10"/>
    </location>
</feature>
<feature type="compositionally biased region" description="Basic and acidic residues" evidence="1">
    <location>
        <begin position="151"/>
        <end position="161"/>
    </location>
</feature>
<feature type="region of interest" description="Disordered" evidence="1">
    <location>
        <begin position="225"/>
        <end position="247"/>
    </location>
</feature>